<evidence type="ECO:0000256" key="17">
    <source>
        <dbReference type="SAM" id="MobiDB-lite"/>
    </source>
</evidence>
<comment type="cofactor">
    <cofactor evidence="15">
        <name>Mg(2+)</name>
        <dbReference type="ChEBI" id="CHEBI:18420"/>
    </cofactor>
</comment>
<dbReference type="PROSITE" id="PS00154">
    <property type="entry name" value="ATPASE_E1_E2"/>
    <property type="match status" value="1"/>
</dbReference>
<dbReference type="SFLD" id="SFLDF00027">
    <property type="entry name" value="p-type_atpase"/>
    <property type="match status" value="1"/>
</dbReference>
<keyword evidence="5 14" id="KW-0547">Nucleotide-binding</keyword>
<dbReference type="Pfam" id="PF13246">
    <property type="entry name" value="Cation_ATPase"/>
    <property type="match status" value="1"/>
</dbReference>
<dbReference type="PANTHER" id="PTHR24092">
    <property type="entry name" value="PROBABLE PHOSPHOLIPID-TRANSPORTING ATPASE"/>
    <property type="match status" value="1"/>
</dbReference>
<gene>
    <name evidence="20" type="ORF">HETIRDRAFT_60087</name>
</gene>
<keyword evidence="21" id="KW-1185">Reference proteome</keyword>
<dbReference type="Gene3D" id="3.40.1110.10">
    <property type="entry name" value="Calcium-transporting ATPase, cytoplasmic domain N"/>
    <property type="match status" value="2"/>
</dbReference>
<feature type="binding site" evidence="14">
    <location>
        <position position="1005"/>
    </location>
    <ligand>
        <name>ATP</name>
        <dbReference type="ChEBI" id="CHEBI:30616"/>
    </ligand>
</feature>
<dbReference type="RefSeq" id="XP_009541825.1">
    <property type="nucleotide sequence ID" value="XM_009543530.1"/>
</dbReference>
<dbReference type="InterPro" id="IPR032631">
    <property type="entry name" value="P-type_ATPase_N"/>
</dbReference>
<dbReference type="PANTHER" id="PTHR24092:SF153">
    <property type="entry name" value="PHOSPHOLIPID-TRANSPORTING ATPASE"/>
    <property type="match status" value="1"/>
</dbReference>
<dbReference type="InterPro" id="IPR032630">
    <property type="entry name" value="P_typ_ATPase_c"/>
</dbReference>
<feature type="compositionally biased region" description="Basic residues" evidence="17">
    <location>
        <begin position="1374"/>
        <end position="1394"/>
    </location>
</feature>
<comment type="catalytic activity">
    <reaction evidence="11 16">
        <text>ATP + H2O + phospholipidSide 1 = ADP + phosphate + phospholipidSide 2.</text>
        <dbReference type="EC" id="7.6.2.1"/>
    </reaction>
</comment>
<sequence>MSSKQKGLGAWYDRLTNWSVEDIFSRVRPPGPPRTVFVNEPLPHDYYDHKHRIKKDHLYATNQVITSKYTILTFLPRNLLEQFRRVANIFFLAIAILQFFNKFSTISPGLVILPLLVVWGITALKDGYEDIKRHQSDRRVNHSAVRVLTGGGWENPNGMAKKSKTFVRALTRRRKRAGANAAGEVHEGTSDIEMLQHGAPPEALSPANEVSGPVHPDVEYDDGKPAGSDPGRAHWKRTLWEDVRVGDIVKIVDHEALPADVLICATSEDEDVAFVETKNLDGETNLKSRHATPALTYMRDAAACVDTSQGAFQVDCDRPEPHMHKLNAAVVTHGGEARVPVDLQMTMLRGTVLRNTAWVIGVVMYTGRDTKLMLNSGGTPSKRSKVERQMNPMVFANLLILAVMAVVCAIVDSVLEHRLYPRGAPWLFDDNRSDDNPTINGLVTWAFALITFQNIVPISLYISIEVVRTCQAAFIYFDKEIWYEKTDQPTLARSWNLSDDLGQVEYIFSDKTGTLTQNLMVFRRCSIGGKVYRGDDDAEDEVVLLDQKSSKSVQDLLPPSVHQSPSHTSVDKAPPTGDSARTEKPLGGEHFHDTALATDIATAATADKPGERHRLNGFFTVLALCHTVLAAVDPHTGALDYKAQSPDEAALVQAAADVGFEFRGRDKDVLFLKTPFEPEVARFRLLNILEFTSARKRMSVIVRRLAGGDESREEEVGELMLLSKGADNVIFERLAPGAERLKAETEAQLDEFAREGLRTLTLACRTVDAGEYAAWSARYAEATAAIDDREELVERVSEEIEGGLVLLGATAIEDRLQDGVPEAIADLKKAGIKIWVATGDKLETAIAIGHSTNLIGRESNIIIVRGRGDQGRSIYAQMLHAVEEYFPRSGLLDDPLVITDELEGGTSSRRNSQQIYPLQRVNTGVSSIVGSDNGHKPGGFVLVIDGLALTDALGDDKHKHLLLNLAMQCEAVVCCRVSPKQKALVVHLVKDGLGAMTLAIGDGANDVSMIQAADVGVGISGEEGLQAVNSSDYAIAQFRFLKRLILVHGHWSYARNGNMIVNFFYKNIICIGVLWWFQIYCGWSSAYVFDYTYLLFWNSFWTLCPVIAIGLFDRIVDDHVLMALPELYRYGREGKWFDMNLFARFMADGIVQSAIIFFVLLYGYFSPTARNDGYDVAQYEFATTMAISAVMAANLFNGMNTNVWTGWVFFAVLVGIVLVWAYTAIYSVISPGWFATDVFGNDHFLFLSPLFWFGLPITVLISLAPTYIYKAWSFGFSPNDIEIMRWNHKLNPRLDIVNEAHMRSRQDLQPSQPSTNPYGERPPAFAQASQIDMATGLRSQSRGFDFATEENGVAMRRMQSNLSGRHPLAPIQERKRRPSTLLKSIRRPLRRKKPPTPSEQLPEQ</sequence>
<feature type="transmembrane region" description="Helical" evidence="16">
    <location>
        <begin position="106"/>
        <end position="124"/>
    </location>
</feature>
<evidence type="ECO:0000256" key="16">
    <source>
        <dbReference type="RuleBase" id="RU362033"/>
    </source>
</evidence>
<evidence type="ECO:0000256" key="11">
    <source>
        <dbReference type="ARBA" id="ARBA00034036"/>
    </source>
</evidence>
<feature type="transmembrane region" description="Helical" evidence="16">
    <location>
        <begin position="1091"/>
        <end position="1112"/>
    </location>
</feature>
<dbReference type="InterPro" id="IPR018303">
    <property type="entry name" value="ATPase_P-typ_P_site"/>
</dbReference>
<keyword evidence="8 16" id="KW-1278">Translocase</keyword>
<feature type="binding site" evidence="14">
    <location>
        <position position="976"/>
    </location>
    <ligand>
        <name>ATP</name>
        <dbReference type="ChEBI" id="CHEBI:30616"/>
    </ligand>
</feature>
<keyword evidence="3 16" id="KW-0812">Transmembrane</keyword>
<dbReference type="GO" id="GO:0016887">
    <property type="term" value="F:ATP hydrolysis activity"/>
    <property type="evidence" value="ECO:0007669"/>
    <property type="project" value="InterPro"/>
</dbReference>
<dbReference type="InterPro" id="IPR036412">
    <property type="entry name" value="HAD-like_sf"/>
</dbReference>
<feature type="binding site" evidence="14">
    <location>
        <position position="691"/>
    </location>
    <ligand>
        <name>ATP</name>
        <dbReference type="ChEBI" id="CHEBI:30616"/>
    </ligand>
</feature>
<keyword evidence="7 15" id="KW-0460">Magnesium</keyword>
<evidence type="ECO:0000256" key="9">
    <source>
        <dbReference type="ARBA" id="ARBA00022989"/>
    </source>
</evidence>
<feature type="compositionally biased region" description="Polar residues" evidence="17">
    <location>
        <begin position="1307"/>
        <end position="1317"/>
    </location>
</feature>
<dbReference type="NCBIfam" id="TIGR01494">
    <property type="entry name" value="ATPase_P-type"/>
    <property type="match status" value="1"/>
</dbReference>
<feature type="region of interest" description="Disordered" evidence="17">
    <location>
        <begin position="1359"/>
        <end position="1404"/>
    </location>
</feature>
<feature type="binding site" evidence="15">
    <location>
        <position position="510"/>
    </location>
    <ligand>
        <name>Mg(2+)</name>
        <dbReference type="ChEBI" id="CHEBI:18420"/>
    </ligand>
</feature>
<evidence type="ECO:0000256" key="10">
    <source>
        <dbReference type="ARBA" id="ARBA00023136"/>
    </source>
</evidence>
<feature type="transmembrane region" description="Helical" evidence="16">
    <location>
        <begin position="442"/>
        <end position="462"/>
    </location>
</feature>
<evidence type="ECO:0000256" key="4">
    <source>
        <dbReference type="ARBA" id="ARBA00022723"/>
    </source>
</evidence>
<feature type="region of interest" description="Disordered" evidence="17">
    <location>
        <begin position="1304"/>
        <end position="1323"/>
    </location>
</feature>
<comment type="similarity">
    <text evidence="2 16">Belongs to the cation transport ATPase (P-type) (TC 3.A.3) family. Type IV subfamily.</text>
</comment>
<feature type="binding site" evidence="15">
    <location>
        <position position="512"/>
    </location>
    <ligand>
        <name>Mg(2+)</name>
        <dbReference type="ChEBI" id="CHEBI:18420"/>
    </ligand>
</feature>
<keyword evidence="10 16" id="KW-0472">Membrane</keyword>
<dbReference type="Pfam" id="PF16209">
    <property type="entry name" value="PhoLip_ATPase_N"/>
    <property type="match status" value="1"/>
</dbReference>
<comment type="catalytic activity">
    <reaction evidence="12">
        <text>a 1,2-diacyl-sn-glycero-3-phosphoethanolamine(out) + ATP + H2O = a 1,2-diacyl-sn-glycero-3-phosphoethanolamine(in) + ADP + phosphate + H(+)</text>
        <dbReference type="Rhea" id="RHEA:66132"/>
        <dbReference type="ChEBI" id="CHEBI:15377"/>
        <dbReference type="ChEBI" id="CHEBI:15378"/>
        <dbReference type="ChEBI" id="CHEBI:30616"/>
        <dbReference type="ChEBI" id="CHEBI:43474"/>
        <dbReference type="ChEBI" id="CHEBI:64612"/>
        <dbReference type="ChEBI" id="CHEBI:456216"/>
    </reaction>
    <physiologicalReaction direction="left-to-right" evidence="12">
        <dbReference type="Rhea" id="RHEA:66133"/>
    </physiologicalReaction>
</comment>
<feature type="transmembrane region" description="Helical" evidence="16">
    <location>
        <begin position="83"/>
        <end position="100"/>
    </location>
</feature>
<dbReference type="SFLD" id="SFLDS00003">
    <property type="entry name" value="Haloacid_Dehalogenase"/>
    <property type="match status" value="1"/>
</dbReference>
<feature type="transmembrane region" description="Helical" evidence="16">
    <location>
        <begin position="1141"/>
        <end position="1165"/>
    </location>
</feature>
<dbReference type="KEGG" id="hir:HETIRDRAFT_60087"/>
<proteinExistence type="inferred from homology"/>
<feature type="binding site" evidence="14">
    <location>
        <position position="840"/>
    </location>
    <ligand>
        <name>ATP</name>
        <dbReference type="ChEBI" id="CHEBI:30616"/>
    </ligand>
</feature>
<evidence type="ECO:0000256" key="5">
    <source>
        <dbReference type="ARBA" id="ARBA00022741"/>
    </source>
</evidence>
<dbReference type="GO" id="GO:0045332">
    <property type="term" value="P:phospholipid translocation"/>
    <property type="evidence" value="ECO:0007669"/>
    <property type="project" value="TreeGrafter"/>
</dbReference>
<dbReference type="SUPFAM" id="SSF81653">
    <property type="entry name" value="Calcium ATPase, transduction domain A"/>
    <property type="match status" value="1"/>
</dbReference>
<dbReference type="OrthoDB" id="377733at2759"/>
<feature type="transmembrane region" description="Helical" evidence="16">
    <location>
        <begin position="1249"/>
        <end position="1269"/>
    </location>
</feature>
<feature type="binding site" evidence="15">
    <location>
        <position position="1002"/>
    </location>
    <ligand>
        <name>Mg(2+)</name>
        <dbReference type="ChEBI" id="CHEBI:18420"/>
    </ligand>
</feature>
<evidence type="ECO:0000256" key="8">
    <source>
        <dbReference type="ARBA" id="ARBA00022967"/>
    </source>
</evidence>
<feature type="binding site" evidence="14">
    <location>
        <position position="724"/>
    </location>
    <ligand>
        <name>ATP</name>
        <dbReference type="ChEBI" id="CHEBI:30616"/>
    </ligand>
</feature>
<evidence type="ECO:0000256" key="6">
    <source>
        <dbReference type="ARBA" id="ARBA00022840"/>
    </source>
</evidence>
<dbReference type="SUPFAM" id="SSF81665">
    <property type="entry name" value="Calcium ATPase, transmembrane domain M"/>
    <property type="match status" value="1"/>
</dbReference>
<feature type="region of interest" description="Disordered" evidence="17">
    <location>
        <begin position="549"/>
        <end position="588"/>
    </location>
</feature>
<dbReference type="EMBL" id="KI925455">
    <property type="protein sequence ID" value="ETW86202.1"/>
    <property type="molecule type" value="Genomic_DNA"/>
</dbReference>
<keyword evidence="6 14" id="KW-0067">ATP-binding</keyword>
<evidence type="ECO:0000256" key="14">
    <source>
        <dbReference type="PIRSR" id="PIRSR606539-2"/>
    </source>
</evidence>
<evidence type="ECO:0000313" key="21">
    <source>
        <dbReference type="Proteomes" id="UP000030671"/>
    </source>
</evidence>
<feature type="binding site" evidence="15">
    <location>
        <position position="1006"/>
    </location>
    <ligand>
        <name>Mg(2+)</name>
        <dbReference type="ChEBI" id="CHEBI:18420"/>
    </ligand>
</feature>
<dbReference type="GO" id="GO:0005524">
    <property type="term" value="F:ATP binding"/>
    <property type="evidence" value="ECO:0007669"/>
    <property type="project" value="UniProtKB-UniRule"/>
</dbReference>
<dbReference type="InterPro" id="IPR023214">
    <property type="entry name" value="HAD_sf"/>
</dbReference>
<accession>W4KK27</accession>
<dbReference type="SFLD" id="SFLDG00002">
    <property type="entry name" value="C1.7:_P-type_atpase_like"/>
    <property type="match status" value="1"/>
</dbReference>
<feature type="binding site" evidence="14">
    <location>
        <position position="839"/>
    </location>
    <ligand>
        <name>ATP</name>
        <dbReference type="ChEBI" id="CHEBI:30616"/>
    </ligand>
</feature>
<feature type="domain" description="P-type ATPase N-terminal" evidence="18">
    <location>
        <begin position="54"/>
        <end position="109"/>
    </location>
</feature>
<dbReference type="InterPro" id="IPR006539">
    <property type="entry name" value="P-type_ATPase_IV"/>
</dbReference>
<feature type="transmembrane region" description="Helical" evidence="16">
    <location>
        <begin position="1177"/>
        <end position="1196"/>
    </location>
</feature>
<dbReference type="EC" id="7.6.2.1" evidence="16"/>
<evidence type="ECO:0000256" key="15">
    <source>
        <dbReference type="PIRSR" id="PIRSR606539-3"/>
    </source>
</evidence>
<dbReference type="Gene3D" id="3.40.50.1000">
    <property type="entry name" value="HAD superfamily/HAD-like"/>
    <property type="match status" value="2"/>
</dbReference>
<dbReference type="GO" id="GO:0000287">
    <property type="term" value="F:magnesium ion binding"/>
    <property type="evidence" value="ECO:0007669"/>
    <property type="project" value="UniProtKB-UniRule"/>
</dbReference>
<feature type="binding site" evidence="14">
    <location>
        <position position="510"/>
    </location>
    <ligand>
        <name>ATP</name>
        <dbReference type="ChEBI" id="CHEBI:30616"/>
    </ligand>
</feature>
<keyword evidence="4 15" id="KW-0479">Metal-binding</keyword>
<dbReference type="PRINTS" id="PR00119">
    <property type="entry name" value="CATATPASE"/>
</dbReference>
<protein>
    <recommendedName>
        <fullName evidence="16">Phospholipid-transporting ATPase</fullName>
        <ecNumber evidence="16">7.6.2.1</ecNumber>
    </recommendedName>
</protein>
<keyword evidence="9 16" id="KW-1133">Transmembrane helix</keyword>
<feature type="domain" description="P-type ATPase C-terminal" evidence="19">
    <location>
        <begin position="1028"/>
        <end position="1278"/>
    </location>
</feature>
<evidence type="ECO:0000256" key="13">
    <source>
        <dbReference type="PIRSR" id="PIRSR606539-1"/>
    </source>
</evidence>
<reference evidence="20 21" key="1">
    <citation type="journal article" date="2012" name="New Phytol.">
        <title>Insight into trade-off between wood decay and parasitism from the genome of a fungal forest pathogen.</title>
        <authorList>
            <person name="Olson A."/>
            <person name="Aerts A."/>
            <person name="Asiegbu F."/>
            <person name="Belbahri L."/>
            <person name="Bouzid O."/>
            <person name="Broberg A."/>
            <person name="Canback B."/>
            <person name="Coutinho P.M."/>
            <person name="Cullen D."/>
            <person name="Dalman K."/>
            <person name="Deflorio G."/>
            <person name="van Diepen L.T."/>
            <person name="Dunand C."/>
            <person name="Duplessis S."/>
            <person name="Durling M."/>
            <person name="Gonthier P."/>
            <person name="Grimwood J."/>
            <person name="Fossdal C.G."/>
            <person name="Hansson D."/>
            <person name="Henrissat B."/>
            <person name="Hietala A."/>
            <person name="Himmelstrand K."/>
            <person name="Hoffmeister D."/>
            <person name="Hogberg N."/>
            <person name="James T.Y."/>
            <person name="Karlsson M."/>
            <person name="Kohler A."/>
            <person name="Kues U."/>
            <person name="Lee Y.H."/>
            <person name="Lin Y.C."/>
            <person name="Lind M."/>
            <person name="Lindquist E."/>
            <person name="Lombard V."/>
            <person name="Lucas S."/>
            <person name="Lunden K."/>
            <person name="Morin E."/>
            <person name="Murat C."/>
            <person name="Park J."/>
            <person name="Raffaello T."/>
            <person name="Rouze P."/>
            <person name="Salamov A."/>
            <person name="Schmutz J."/>
            <person name="Solheim H."/>
            <person name="Stahlberg J."/>
            <person name="Velez H."/>
            <person name="de Vries R.P."/>
            <person name="Wiebenga A."/>
            <person name="Woodward S."/>
            <person name="Yakovlev I."/>
            <person name="Garbelotto M."/>
            <person name="Martin F."/>
            <person name="Grigoriev I.V."/>
            <person name="Stenlid J."/>
        </authorList>
    </citation>
    <scope>NUCLEOTIDE SEQUENCE [LARGE SCALE GENOMIC DNA]</scope>
    <source>
        <strain evidence="20 21">TC 32-1</strain>
    </source>
</reference>
<feature type="transmembrane region" description="Helical" evidence="16">
    <location>
        <begin position="1060"/>
        <end position="1079"/>
    </location>
</feature>
<evidence type="ECO:0000256" key="3">
    <source>
        <dbReference type="ARBA" id="ARBA00022692"/>
    </source>
</evidence>
<feature type="binding site" evidence="14">
    <location>
        <position position="1006"/>
    </location>
    <ligand>
        <name>ATP</name>
        <dbReference type="ChEBI" id="CHEBI:30616"/>
    </ligand>
</feature>
<dbReference type="SUPFAM" id="SSF56784">
    <property type="entry name" value="HAD-like"/>
    <property type="match status" value="1"/>
</dbReference>
<dbReference type="InterPro" id="IPR001757">
    <property type="entry name" value="P_typ_ATPase"/>
</dbReference>
<evidence type="ECO:0000313" key="20">
    <source>
        <dbReference type="EMBL" id="ETW86202.1"/>
    </source>
</evidence>
<feature type="transmembrane region" description="Helical" evidence="16">
    <location>
        <begin position="393"/>
        <end position="415"/>
    </location>
</feature>
<dbReference type="eggNOG" id="KOG0206">
    <property type="taxonomic scope" value="Eukaryota"/>
</dbReference>
<dbReference type="GeneID" id="20678494"/>
<feature type="active site" description="4-aspartylphosphate intermediate" evidence="13">
    <location>
        <position position="510"/>
    </location>
</feature>
<dbReference type="FunFam" id="3.40.50.1000:FF:000001">
    <property type="entry name" value="Phospholipid-transporting ATPase IC"/>
    <property type="match status" value="1"/>
</dbReference>
<dbReference type="InterPro" id="IPR008250">
    <property type="entry name" value="ATPase_P-typ_transduc_dom_A_sf"/>
</dbReference>
<feature type="binding site" evidence="14">
    <location>
        <position position="511"/>
    </location>
    <ligand>
        <name>ATP</name>
        <dbReference type="ChEBI" id="CHEBI:30616"/>
    </ligand>
</feature>
<dbReference type="Proteomes" id="UP000030671">
    <property type="component" value="Unassembled WGS sequence"/>
</dbReference>
<dbReference type="STRING" id="747525.W4KK27"/>
<feature type="binding site" evidence="14">
    <location>
        <position position="758"/>
    </location>
    <ligand>
        <name>ATP</name>
        <dbReference type="ChEBI" id="CHEBI:30616"/>
    </ligand>
</feature>
<dbReference type="Gene3D" id="2.70.150.10">
    <property type="entry name" value="Calcium-transporting ATPase, cytoplasmic transduction domain A"/>
    <property type="match status" value="1"/>
</dbReference>
<dbReference type="HOGENOM" id="CLU_000846_5_2_1"/>
<dbReference type="InterPro" id="IPR023299">
    <property type="entry name" value="ATPase_P-typ_cyto_dom_N"/>
</dbReference>
<evidence type="ECO:0000256" key="7">
    <source>
        <dbReference type="ARBA" id="ARBA00022842"/>
    </source>
</evidence>
<dbReference type="GO" id="GO:0005886">
    <property type="term" value="C:plasma membrane"/>
    <property type="evidence" value="ECO:0007669"/>
    <property type="project" value="TreeGrafter"/>
</dbReference>
<dbReference type="Pfam" id="PF16212">
    <property type="entry name" value="PhoLip_ATPase_C"/>
    <property type="match status" value="1"/>
</dbReference>
<dbReference type="SUPFAM" id="SSF81660">
    <property type="entry name" value="Metal cation-transporting ATPase, ATP-binding domain N"/>
    <property type="match status" value="1"/>
</dbReference>
<dbReference type="InterPro" id="IPR044492">
    <property type="entry name" value="P_typ_ATPase_HD_dom"/>
</dbReference>
<evidence type="ECO:0000256" key="12">
    <source>
        <dbReference type="ARBA" id="ARBA00049128"/>
    </source>
</evidence>
<feature type="binding site" evidence="14">
    <location>
        <position position="648"/>
    </location>
    <ligand>
        <name>ATP</name>
        <dbReference type="ChEBI" id="CHEBI:30616"/>
    </ligand>
</feature>
<feature type="binding site" evidence="14">
    <location>
        <position position="838"/>
    </location>
    <ligand>
        <name>ATP</name>
        <dbReference type="ChEBI" id="CHEBI:30616"/>
    </ligand>
</feature>
<evidence type="ECO:0000259" key="18">
    <source>
        <dbReference type="Pfam" id="PF16209"/>
    </source>
</evidence>
<dbReference type="GO" id="GO:0140326">
    <property type="term" value="F:ATPase-coupled intramembrane lipid transporter activity"/>
    <property type="evidence" value="ECO:0007669"/>
    <property type="project" value="UniProtKB-EC"/>
</dbReference>
<evidence type="ECO:0000256" key="2">
    <source>
        <dbReference type="ARBA" id="ARBA00008109"/>
    </source>
</evidence>
<name>W4KK27_HETIT</name>
<evidence type="ECO:0000256" key="1">
    <source>
        <dbReference type="ARBA" id="ARBA00004141"/>
    </source>
</evidence>
<comment type="subcellular location">
    <subcellularLocation>
        <location evidence="1 16">Membrane</location>
        <topology evidence="1 16">Multi-pass membrane protein</topology>
    </subcellularLocation>
</comment>
<dbReference type="NCBIfam" id="TIGR01652">
    <property type="entry name" value="ATPase-Plipid"/>
    <property type="match status" value="1"/>
</dbReference>
<dbReference type="InterPro" id="IPR023298">
    <property type="entry name" value="ATPase_P-typ_TM_dom_sf"/>
</dbReference>
<dbReference type="InParanoid" id="W4KK27"/>
<feature type="binding site" evidence="14">
    <location>
        <position position="982"/>
    </location>
    <ligand>
        <name>ATP</name>
        <dbReference type="ChEBI" id="CHEBI:30616"/>
    </ligand>
</feature>
<evidence type="ECO:0000259" key="19">
    <source>
        <dbReference type="Pfam" id="PF16212"/>
    </source>
</evidence>
<feature type="binding site" evidence="14">
    <location>
        <position position="512"/>
    </location>
    <ligand>
        <name>ATP</name>
        <dbReference type="ChEBI" id="CHEBI:30616"/>
    </ligand>
</feature>
<feature type="transmembrane region" description="Helical" evidence="16">
    <location>
        <begin position="1208"/>
        <end position="1229"/>
    </location>
</feature>
<dbReference type="FunFam" id="3.40.50.1000:FF:000014">
    <property type="entry name" value="Phospholipid-transporting ATPase"/>
    <property type="match status" value="1"/>
</dbReference>
<organism evidence="20 21">
    <name type="scientific">Heterobasidion irregulare (strain TC 32-1)</name>
    <dbReference type="NCBI Taxonomy" id="747525"/>
    <lineage>
        <taxon>Eukaryota</taxon>
        <taxon>Fungi</taxon>
        <taxon>Dikarya</taxon>
        <taxon>Basidiomycota</taxon>
        <taxon>Agaricomycotina</taxon>
        <taxon>Agaricomycetes</taxon>
        <taxon>Russulales</taxon>
        <taxon>Bondarzewiaceae</taxon>
        <taxon>Heterobasidion</taxon>
        <taxon>Heterobasidion annosum species complex</taxon>
    </lineage>
</organism>